<dbReference type="AlphaFoldDB" id="Q9PBS9"/>
<gene>
    <name evidence="2" type="ordered locus">XF_2060</name>
</gene>
<reference evidence="2 3" key="1">
    <citation type="journal article" date="2000" name="Nature">
        <title>The genome sequence of the plant pathogen Xylella fastidiosa.</title>
        <authorList>
            <person name="Simpson A.J."/>
            <person name="Reinach F.C."/>
            <person name="Arruda P."/>
            <person name="Abreu F.A."/>
            <person name="Acencio M."/>
            <person name="Alvarenga R."/>
            <person name="Alves L.M."/>
            <person name="Araya J.E."/>
            <person name="Baia G.S."/>
            <person name="Baptista C.S."/>
            <person name="Barros M.H."/>
            <person name="Bonaccorsi E.D."/>
            <person name="Bordin S."/>
            <person name="Bove J.M."/>
            <person name="Briones M.R."/>
            <person name="Bueno M.R."/>
            <person name="Camargo A.A."/>
            <person name="Camargo L.E."/>
            <person name="Carraro D.M."/>
            <person name="Carrer H."/>
            <person name="Colauto N.B."/>
            <person name="Colombo C."/>
            <person name="Costa F.F."/>
            <person name="Costa M.C."/>
            <person name="Costa-Neto C.M."/>
            <person name="Coutinho L.L."/>
            <person name="Cristofani M."/>
            <person name="Dias-Neto E."/>
            <person name="Docena C."/>
            <person name="El-Dorry H."/>
            <person name="Facincani A.P."/>
            <person name="Ferreira A.J."/>
            <person name="Ferreira V.C."/>
            <person name="Ferro J.A."/>
            <person name="Fraga J.S."/>
            <person name="Franca S.C."/>
            <person name="Franco M.C."/>
            <person name="Frohme M."/>
            <person name="Furlan L.R."/>
            <person name="Garnier M."/>
            <person name="Goldman G.H."/>
            <person name="Goldman M.H."/>
            <person name="Gomes S.L."/>
            <person name="Gruber A."/>
            <person name="Ho P.L."/>
            <person name="Hoheisel J.D."/>
            <person name="Junqueira M.L."/>
            <person name="Kemper E.L."/>
            <person name="Kitajima J.P."/>
            <person name="Krieger J.E."/>
            <person name="Kuramae E.E."/>
            <person name="Laigret F."/>
            <person name="Lambais M.R."/>
            <person name="Leite L.C."/>
            <person name="Lemos E.G."/>
            <person name="Lemos M.V."/>
            <person name="Lopes S.A."/>
            <person name="Lopes C.R."/>
            <person name="Machado J.A."/>
            <person name="Machado M.A."/>
            <person name="Madeira A.M."/>
            <person name="Madeira H.M."/>
            <person name="Marino C.L."/>
            <person name="Marques M.V."/>
            <person name="Martins E.A."/>
            <person name="Martins E.M."/>
            <person name="Matsukuma A.Y."/>
            <person name="Menck C.F."/>
            <person name="Miracca E.C."/>
            <person name="Miyaki C.Y."/>
            <person name="Monteriro-Vitorello C.B."/>
            <person name="Moon D.H."/>
            <person name="Nagai M.A."/>
            <person name="Nascimento A.L."/>
            <person name="Netto L.E."/>
            <person name="Nhani A.Jr."/>
            <person name="Nobrega F.G."/>
            <person name="Nunes L.R."/>
            <person name="Oliveira M.A."/>
            <person name="de Oliveira M.C."/>
            <person name="de Oliveira R.C."/>
            <person name="Palmieri D.A."/>
            <person name="Paris A."/>
            <person name="Peixoto B.R."/>
            <person name="Pereira G.A."/>
            <person name="Pereira H.A.Jr."/>
            <person name="Pesquero J.B."/>
            <person name="Quaggio R.B."/>
            <person name="Roberto P.G."/>
            <person name="Rodrigues V."/>
            <person name="de M Rosa A.J."/>
            <person name="de Rosa V.E.Jr."/>
            <person name="de Sa R.G."/>
            <person name="Santelli R.V."/>
            <person name="Sawasaki H.E."/>
            <person name="da Silva A.C."/>
            <person name="da Silva A.M."/>
            <person name="da Silva F.R."/>
            <person name="da Silva W.A.Jr."/>
            <person name="da Silveira J.F."/>
            <person name="Silvestri M.L."/>
            <person name="Siqueira W.J."/>
            <person name="de Souza A.A."/>
            <person name="de Souza A.P."/>
            <person name="Terenzi M.F."/>
            <person name="Truffi D."/>
            <person name="Tsai S.M."/>
            <person name="Tsuhako M.H."/>
            <person name="Vallada H."/>
            <person name="Van Sluys M.A."/>
            <person name="Verjovski-Almeida S."/>
            <person name="Vettore A.L."/>
            <person name="Zago M.A."/>
            <person name="Zatz M."/>
            <person name="Meidanis J."/>
            <person name="Setubal J.C."/>
        </authorList>
    </citation>
    <scope>NUCLEOTIDE SEQUENCE [LARGE SCALE GENOMIC DNA]</scope>
    <source>
        <strain evidence="2 3">9a5c</strain>
    </source>
</reference>
<dbReference type="HOGENOM" id="CLU_2025859_0_0_6"/>
<evidence type="ECO:0000256" key="1">
    <source>
        <dbReference type="SAM" id="MobiDB-lite"/>
    </source>
</evidence>
<name>Q9PBS9_XYLFA</name>
<organism evidence="2 3">
    <name type="scientific">Xylella fastidiosa (strain 9a5c)</name>
    <dbReference type="NCBI Taxonomy" id="160492"/>
    <lineage>
        <taxon>Bacteria</taxon>
        <taxon>Pseudomonadati</taxon>
        <taxon>Pseudomonadota</taxon>
        <taxon>Gammaproteobacteria</taxon>
        <taxon>Lysobacterales</taxon>
        <taxon>Lysobacteraceae</taxon>
        <taxon>Xylella</taxon>
    </lineage>
</organism>
<dbReference type="Proteomes" id="UP000000812">
    <property type="component" value="Chromosome"/>
</dbReference>
<dbReference type="InterPro" id="IPR016703">
    <property type="entry name" value="Conjugal_tfr_TraD_b/g-type"/>
</dbReference>
<dbReference type="STRING" id="160492.XF_2060"/>
<proteinExistence type="predicted"/>
<dbReference type="eggNOG" id="ENOG50336MF">
    <property type="taxonomic scope" value="Bacteria"/>
</dbReference>
<sequence length="122" mass="13209">MSMNIPKIPNEKAGSGDETNVTDTLREKLIDAETPGFQAECDPNEADCAGAFVEDALSEEDALESAIDLNDAQSGDVPVFIEYGEGLDVPKNFTTVNAYELLGKRQGESVKDALERLERQGE</sequence>
<dbReference type="KEGG" id="xfa:XF_2060"/>
<dbReference type="PIR" id="C82606">
    <property type="entry name" value="C82606"/>
</dbReference>
<evidence type="ECO:0000313" key="2">
    <source>
        <dbReference type="EMBL" id="AAF84860.1"/>
    </source>
</evidence>
<dbReference type="PIRSF" id="PIRSF017849">
    <property type="entry name" value="Conjugal_transfer_TraD"/>
    <property type="match status" value="1"/>
</dbReference>
<dbReference type="EMBL" id="AE003849">
    <property type="protein sequence ID" value="AAF84860.1"/>
    <property type="molecule type" value="Genomic_DNA"/>
</dbReference>
<protein>
    <submittedName>
        <fullName evidence="2">Conjugal transfer protein</fullName>
    </submittedName>
</protein>
<accession>Q9PBS9</accession>
<evidence type="ECO:0000313" key="3">
    <source>
        <dbReference type="Proteomes" id="UP000000812"/>
    </source>
</evidence>
<feature type="region of interest" description="Disordered" evidence="1">
    <location>
        <begin position="1"/>
        <end position="20"/>
    </location>
</feature>